<evidence type="ECO:0000256" key="1">
    <source>
        <dbReference type="ARBA" id="ARBA00022490"/>
    </source>
</evidence>
<evidence type="ECO:0000256" key="4">
    <source>
        <dbReference type="ARBA" id="ARBA00023082"/>
    </source>
</evidence>
<keyword evidence="1 7" id="KW-0963">Cytoplasm</keyword>
<dbReference type="PANTHER" id="PTHR30376:SF3">
    <property type="entry name" value="RNA POLYMERASE SIGMA FACTOR RPOH"/>
    <property type="match status" value="1"/>
</dbReference>
<name>A0ABU8BHW1_9BRAD</name>
<dbReference type="Gene3D" id="1.20.120.1810">
    <property type="match status" value="1"/>
</dbReference>
<dbReference type="InterPro" id="IPR050813">
    <property type="entry name" value="Sigma-70_Factor"/>
</dbReference>
<dbReference type="PROSITE" id="PS00716">
    <property type="entry name" value="SIGMA70_2"/>
    <property type="match status" value="1"/>
</dbReference>
<evidence type="ECO:0000313" key="11">
    <source>
        <dbReference type="EMBL" id="MEH2557558.1"/>
    </source>
</evidence>
<dbReference type="PANTHER" id="PTHR30376">
    <property type="entry name" value="SIGMA FACTOR RPOH HEAT SHOCK RELATED"/>
    <property type="match status" value="1"/>
</dbReference>
<keyword evidence="3 7" id="KW-0346">Stress response</keyword>
<comment type="caution">
    <text evidence="7">Lacks conserved residue(s) required for the propagation of feature annotation.</text>
</comment>
<evidence type="ECO:0000256" key="3">
    <source>
        <dbReference type="ARBA" id="ARBA00023016"/>
    </source>
</evidence>
<feature type="domain" description="RNA polymerase sigma-70" evidence="10">
    <location>
        <begin position="261"/>
        <end position="287"/>
    </location>
</feature>
<evidence type="ECO:0000259" key="10">
    <source>
        <dbReference type="PROSITE" id="PS00716"/>
    </source>
</evidence>
<evidence type="ECO:0000256" key="2">
    <source>
        <dbReference type="ARBA" id="ARBA00023015"/>
    </source>
</evidence>
<dbReference type="Gene3D" id="1.10.10.10">
    <property type="entry name" value="Winged helix-like DNA-binding domain superfamily/Winged helix DNA-binding domain"/>
    <property type="match status" value="1"/>
</dbReference>
<dbReference type="InterPro" id="IPR007627">
    <property type="entry name" value="RNA_pol_sigma70_r2"/>
</dbReference>
<evidence type="ECO:0000256" key="5">
    <source>
        <dbReference type="ARBA" id="ARBA00023125"/>
    </source>
</evidence>
<gene>
    <name evidence="7" type="primary">rpoH</name>
    <name evidence="11" type="ORF">V1286_005087</name>
</gene>
<dbReference type="NCBIfam" id="TIGR02937">
    <property type="entry name" value="sigma70-ECF"/>
    <property type="match status" value="1"/>
</dbReference>
<comment type="caution">
    <text evidence="11">The sequence shown here is derived from an EMBL/GenBank/DDBJ whole genome shotgun (WGS) entry which is preliminary data.</text>
</comment>
<accession>A0ABU8BHW1</accession>
<sequence length="301" mass="34367">MRTYDITPLRRSALTPPSVDAGLSRYLAEIRKFPILTPEAELAYARRWREYRDRDAAFQLVTSHLRLVAKIAMRYRGYGLPIADLVSEGNMGLMQAVKRFDPDRGVRLATYAMWWIRATIQEYILRSWSHVKVAASATQKKLFFKLRKAKSAISAFQDGDLRPDQAPLIAERLKVAERDVVDMNRRLQGDVSLNAPVHHDEDKAGDVLDWLVDPTPTQETTFADQQETAYLHQVLKSAIATLNPRERRILTARWLTDEPPTLEELAAEHGVSRERVRQIEQRAFQKVQAAMRSYGRGAGGK</sequence>
<dbReference type="InterPro" id="IPR014284">
    <property type="entry name" value="RNA_pol_sigma-70_dom"/>
</dbReference>
<dbReference type="PROSITE" id="PS00715">
    <property type="entry name" value="SIGMA70_1"/>
    <property type="match status" value="1"/>
</dbReference>
<dbReference type="InterPro" id="IPR012759">
    <property type="entry name" value="RNA_pol_sigma_RpoH_proteobac"/>
</dbReference>
<dbReference type="Pfam" id="PF04545">
    <property type="entry name" value="Sigma70_r4"/>
    <property type="match status" value="1"/>
</dbReference>
<dbReference type="SUPFAM" id="SSF88659">
    <property type="entry name" value="Sigma3 and sigma4 domains of RNA polymerase sigma factors"/>
    <property type="match status" value="1"/>
</dbReference>
<evidence type="ECO:0000256" key="6">
    <source>
        <dbReference type="ARBA" id="ARBA00023163"/>
    </source>
</evidence>
<evidence type="ECO:0000259" key="9">
    <source>
        <dbReference type="PROSITE" id="PS00715"/>
    </source>
</evidence>
<reference evidence="11 12" key="1">
    <citation type="submission" date="2024-02" db="EMBL/GenBank/DDBJ databases">
        <title>Adaptive strategies in a cosmopolitan and abundant soil bacterium.</title>
        <authorList>
            <person name="Carini P."/>
        </authorList>
    </citation>
    <scope>NUCLEOTIDE SEQUENCE [LARGE SCALE GENOMIC DNA]</scope>
    <source>
        <strain evidence="11 12">AZCC 1608</strain>
    </source>
</reference>
<feature type="region of interest" description="Sigma-70 factor domain-2" evidence="7">
    <location>
        <begin position="60"/>
        <end position="129"/>
    </location>
</feature>
<evidence type="ECO:0000256" key="7">
    <source>
        <dbReference type="HAMAP-Rule" id="MF_00961"/>
    </source>
</evidence>
<keyword evidence="12" id="KW-1185">Reference proteome</keyword>
<dbReference type="EMBL" id="JAZHRV010000001">
    <property type="protein sequence ID" value="MEH2557558.1"/>
    <property type="molecule type" value="Genomic_DNA"/>
</dbReference>
<proteinExistence type="inferred from homology"/>
<comment type="function">
    <text evidence="7">Sigma factors are initiation factors that promote the attachment of RNA polymerase to specific initiation sites and are then released. This sigma factor is involved in regulation of expression of heat shock genes.</text>
</comment>
<dbReference type="PRINTS" id="PR00046">
    <property type="entry name" value="SIGMA70FCT"/>
</dbReference>
<feature type="short sequence motif" description="Interaction with polymerase core subunit RpoC" evidence="7">
    <location>
        <begin position="84"/>
        <end position="87"/>
    </location>
</feature>
<keyword evidence="6 7" id="KW-0804">Transcription</keyword>
<keyword evidence="5 7" id="KW-0238">DNA-binding</keyword>
<comment type="similarity">
    <text evidence="7">Belongs to the sigma-70 factor family. RpoH subfamily.</text>
</comment>
<dbReference type="RefSeq" id="WP_334483881.1">
    <property type="nucleotide sequence ID" value="NZ_JAZHRV010000001.1"/>
</dbReference>
<evidence type="ECO:0000313" key="12">
    <source>
        <dbReference type="Proteomes" id="UP001364224"/>
    </source>
</evidence>
<keyword evidence="4 7" id="KW-0731">Sigma factor</keyword>
<dbReference type="InterPro" id="IPR000943">
    <property type="entry name" value="RNA_pol_sigma70"/>
</dbReference>
<dbReference type="SUPFAM" id="SSF88946">
    <property type="entry name" value="Sigma2 domain of RNA polymerase sigma factors"/>
    <property type="match status" value="1"/>
</dbReference>
<dbReference type="NCBIfam" id="NF005143">
    <property type="entry name" value="PRK06596.1"/>
    <property type="match status" value="1"/>
</dbReference>
<dbReference type="InterPro" id="IPR036388">
    <property type="entry name" value="WH-like_DNA-bd_sf"/>
</dbReference>
<dbReference type="CDD" id="cd06171">
    <property type="entry name" value="Sigma70_r4"/>
    <property type="match status" value="1"/>
</dbReference>
<evidence type="ECO:0000256" key="8">
    <source>
        <dbReference type="NCBIfam" id="TIGR02392"/>
    </source>
</evidence>
<dbReference type="Pfam" id="PF00140">
    <property type="entry name" value="Sigma70_r1_2"/>
    <property type="match status" value="1"/>
</dbReference>
<dbReference type="InterPro" id="IPR013324">
    <property type="entry name" value="RNA_pol_sigma_r3/r4-like"/>
</dbReference>
<feature type="DNA-binding region" description="H-T-H motif" evidence="7">
    <location>
        <begin position="262"/>
        <end position="281"/>
    </location>
</feature>
<protein>
    <recommendedName>
        <fullName evidence="7 8">RNA polymerase sigma factor RpoH</fullName>
    </recommendedName>
    <alternativeName>
        <fullName evidence="7">RNA polymerase sigma-32 factor</fullName>
    </alternativeName>
</protein>
<comment type="subunit">
    <text evidence="7">Interacts with the RNA polymerase core enzyme.</text>
</comment>
<organism evidence="11 12">
    <name type="scientific">Bradyrhizobium algeriense</name>
    <dbReference type="NCBI Taxonomy" id="634784"/>
    <lineage>
        <taxon>Bacteria</taxon>
        <taxon>Pseudomonadati</taxon>
        <taxon>Pseudomonadota</taxon>
        <taxon>Alphaproteobacteria</taxon>
        <taxon>Hyphomicrobiales</taxon>
        <taxon>Nitrobacteraceae</taxon>
        <taxon>Bradyrhizobium</taxon>
    </lineage>
</organism>
<dbReference type="Proteomes" id="UP001364224">
    <property type="component" value="Unassembled WGS sequence"/>
</dbReference>
<dbReference type="InterPro" id="IPR007630">
    <property type="entry name" value="RNA_pol_sigma70_r4"/>
</dbReference>
<dbReference type="NCBIfam" id="TIGR02392">
    <property type="entry name" value="rpoH_proteo"/>
    <property type="match status" value="1"/>
</dbReference>
<dbReference type="Pfam" id="PF04542">
    <property type="entry name" value="Sigma70_r2"/>
    <property type="match status" value="1"/>
</dbReference>
<keyword evidence="2 7" id="KW-0805">Transcription regulation</keyword>
<dbReference type="InterPro" id="IPR009042">
    <property type="entry name" value="RNA_pol_sigma70_r1_2"/>
</dbReference>
<comment type="subcellular location">
    <subcellularLocation>
        <location evidence="7">Cytoplasm</location>
    </subcellularLocation>
</comment>
<dbReference type="InterPro" id="IPR013325">
    <property type="entry name" value="RNA_pol_sigma_r2"/>
</dbReference>
<dbReference type="HAMAP" id="MF_00961">
    <property type="entry name" value="Sigma70_RpoH"/>
    <property type="match status" value="1"/>
</dbReference>
<feature type="domain" description="RNA polymerase sigma-70" evidence="9">
    <location>
        <begin position="84"/>
        <end position="97"/>
    </location>
</feature>